<organism evidence="1">
    <name type="scientific">Cucumis melo</name>
    <name type="common">Muskmelon</name>
    <dbReference type="NCBI Taxonomy" id="3656"/>
    <lineage>
        <taxon>Eukaryota</taxon>
        <taxon>Viridiplantae</taxon>
        <taxon>Streptophyta</taxon>
        <taxon>Embryophyta</taxon>
        <taxon>Tracheophyta</taxon>
        <taxon>Spermatophyta</taxon>
        <taxon>Magnoliopsida</taxon>
        <taxon>eudicotyledons</taxon>
        <taxon>Gunneridae</taxon>
        <taxon>Pentapetalae</taxon>
        <taxon>rosids</taxon>
        <taxon>fabids</taxon>
        <taxon>Cucurbitales</taxon>
        <taxon>Cucurbitaceae</taxon>
        <taxon>Benincaseae</taxon>
        <taxon>Cucumis</taxon>
    </lineage>
</organism>
<sequence length="38" mass="4331">MRTVYIENERGLLAKRRKTLASSALVISARLSIVDRRS</sequence>
<dbReference type="Gramene" id="MELO3C035635.2.1">
    <property type="protein sequence ID" value="MELO3C035635.2.1"/>
    <property type="gene ID" value="MELO3C035635.2"/>
</dbReference>
<accession>A0A9I9ELT8</accession>
<reference evidence="1" key="1">
    <citation type="submission" date="2023-03" db="UniProtKB">
        <authorList>
            <consortium name="EnsemblPlants"/>
        </authorList>
    </citation>
    <scope>IDENTIFICATION</scope>
</reference>
<dbReference type="AlphaFoldDB" id="A0A9I9ELT8"/>
<protein>
    <submittedName>
        <fullName evidence="1">Uncharacterized protein</fullName>
    </submittedName>
</protein>
<name>A0A9I9ELT8_CUCME</name>
<proteinExistence type="predicted"/>
<dbReference type="EnsemblPlants" id="MELO3C035635.2.1">
    <property type="protein sequence ID" value="MELO3C035635.2.1"/>
    <property type="gene ID" value="MELO3C035635.2"/>
</dbReference>
<evidence type="ECO:0000313" key="1">
    <source>
        <dbReference type="EnsemblPlants" id="MELO3C035635.2.1"/>
    </source>
</evidence>